<dbReference type="Pfam" id="PF13609">
    <property type="entry name" value="Porin_4"/>
    <property type="match status" value="1"/>
</dbReference>
<evidence type="ECO:0000256" key="12">
    <source>
        <dbReference type="SAM" id="SignalP"/>
    </source>
</evidence>
<protein>
    <submittedName>
        <fullName evidence="14">Porin</fullName>
    </submittedName>
</protein>
<keyword evidence="9" id="KW-0472">Membrane</keyword>
<evidence type="ECO:0000256" key="2">
    <source>
        <dbReference type="ARBA" id="ARBA00011233"/>
    </source>
</evidence>
<dbReference type="EMBL" id="PXWF02000043">
    <property type="protein sequence ID" value="PWF55151.1"/>
    <property type="molecule type" value="Genomic_DNA"/>
</dbReference>
<evidence type="ECO:0000313" key="15">
    <source>
        <dbReference type="Proteomes" id="UP000241421"/>
    </source>
</evidence>
<dbReference type="PANTHER" id="PTHR34501:SF9">
    <property type="entry name" value="MAJOR OUTER MEMBRANE PROTEIN P.IA"/>
    <property type="match status" value="1"/>
</dbReference>
<dbReference type="AlphaFoldDB" id="A0A2U2I5W9"/>
<dbReference type="InterPro" id="IPR033900">
    <property type="entry name" value="Gram_neg_porin_domain"/>
</dbReference>
<reference evidence="14 15" key="1">
    <citation type="submission" date="2018-04" db="EMBL/GenBank/DDBJ databases">
        <title>Massilia violaceinigra sp. nov., a novel purple-pigmented bacterium isolated from Tianshan glacier, Xinjiang, China.</title>
        <authorList>
            <person name="Wang H."/>
        </authorList>
    </citation>
    <scope>NUCLEOTIDE SEQUENCE [LARGE SCALE GENOMIC DNA]</scope>
    <source>
        <strain evidence="14 15">B448-2</strain>
    </source>
</reference>
<evidence type="ECO:0000313" key="14">
    <source>
        <dbReference type="EMBL" id="PWF55151.1"/>
    </source>
</evidence>
<keyword evidence="15" id="KW-1185">Reference proteome</keyword>
<dbReference type="GO" id="GO:0006811">
    <property type="term" value="P:monoatomic ion transport"/>
    <property type="evidence" value="ECO:0007669"/>
    <property type="project" value="UniProtKB-KW"/>
</dbReference>
<dbReference type="PANTHER" id="PTHR34501">
    <property type="entry name" value="PROTEIN YDDL-RELATED"/>
    <property type="match status" value="1"/>
</dbReference>
<comment type="subcellular location">
    <subcellularLocation>
        <location evidence="1">Cell outer membrane</location>
        <topology evidence="1">Multi-pass membrane protein</topology>
    </subcellularLocation>
</comment>
<evidence type="ECO:0000256" key="3">
    <source>
        <dbReference type="ARBA" id="ARBA00022448"/>
    </source>
</evidence>
<evidence type="ECO:0000256" key="11">
    <source>
        <dbReference type="SAM" id="MobiDB-lite"/>
    </source>
</evidence>
<dbReference type="CDD" id="cd00342">
    <property type="entry name" value="gram_neg_porins"/>
    <property type="match status" value="1"/>
</dbReference>
<evidence type="ECO:0000256" key="4">
    <source>
        <dbReference type="ARBA" id="ARBA00022452"/>
    </source>
</evidence>
<evidence type="ECO:0000256" key="9">
    <source>
        <dbReference type="ARBA" id="ARBA00023136"/>
    </source>
</evidence>
<dbReference type="OrthoDB" id="5289162at2"/>
<keyword evidence="10" id="KW-0998">Cell outer membrane</keyword>
<dbReference type="PROSITE" id="PS51257">
    <property type="entry name" value="PROKAR_LIPOPROTEIN"/>
    <property type="match status" value="1"/>
</dbReference>
<sequence length="353" mass="36975">MKKTLLATALLATACAAHAQAPLMVYGNIDLGLIKRDGAALNIGKRDHNRLGVKGTGELGAGIKALFQLEIGYEPDTGTRATGANEGRPGSGQRPLFQGQSWVGLKGGLGVVRIGRGLSAFQETSMAFEPWHGLPTPAGFQTDIMVAGFTSGPLGAPGSSADRLSDAVFYHSPEWNGLQLNATVAARESPPGGLAVPPLYPSGAQASANPFSLSTTYKNGPLAGMLAVERNGVESEVYSIGASIDITRMVPGLKLMASYIRQDHSHTAPPGFDSARAWVLGANWAMGAGTLLAGYGQKSPEGVARTRQLSLGYEYSLSRRTQLYFDASRRRAAAPAAAATRVNHFALGVNHAF</sequence>
<evidence type="ECO:0000256" key="10">
    <source>
        <dbReference type="ARBA" id="ARBA00023237"/>
    </source>
</evidence>
<feature type="domain" description="Porin" evidence="13">
    <location>
        <begin position="7"/>
        <end position="329"/>
    </location>
</feature>
<evidence type="ECO:0000256" key="8">
    <source>
        <dbReference type="ARBA" id="ARBA00023114"/>
    </source>
</evidence>
<evidence type="ECO:0000256" key="6">
    <source>
        <dbReference type="ARBA" id="ARBA00022729"/>
    </source>
</evidence>
<accession>A0A2U2I5W9</accession>
<comment type="caution">
    <text evidence="14">The sequence shown here is derived from an EMBL/GenBank/DDBJ whole genome shotgun (WGS) entry which is preliminary data.</text>
</comment>
<gene>
    <name evidence="14" type="ORF">C7C56_003380</name>
</gene>
<dbReference type="Proteomes" id="UP000241421">
    <property type="component" value="Unassembled WGS sequence"/>
</dbReference>
<comment type="subunit">
    <text evidence="2">Homotrimer.</text>
</comment>
<keyword evidence="6 12" id="KW-0732">Signal</keyword>
<dbReference type="GO" id="GO:0046930">
    <property type="term" value="C:pore complex"/>
    <property type="evidence" value="ECO:0007669"/>
    <property type="project" value="UniProtKB-KW"/>
</dbReference>
<dbReference type="SUPFAM" id="SSF56935">
    <property type="entry name" value="Porins"/>
    <property type="match status" value="1"/>
</dbReference>
<keyword evidence="8" id="KW-0626">Porin</keyword>
<dbReference type="InterPro" id="IPR023614">
    <property type="entry name" value="Porin_dom_sf"/>
</dbReference>
<dbReference type="GO" id="GO:0015288">
    <property type="term" value="F:porin activity"/>
    <property type="evidence" value="ECO:0007669"/>
    <property type="project" value="UniProtKB-KW"/>
</dbReference>
<feature type="signal peptide" evidence="12">
    <location>
        <begin position="1"/>
        <end position="19"/>
    </location>
</feature>
<dbReference type="Gene3D" id="2.40.160.10">
    <property type="entry name" value="Porin"/>
    <property type="match status" value="1"/>
</dbReference>
<keyword evidence="5" id="KW-0812">Transmembrane</keyword>
<evidence type="ECO:0000256" key="1">
    <source>
        <dbReference type="ARBA" id="ARBA00004571"/>
    </source>
</evidence>
<proteinExistence type="predicted"/>
<keyword evidence="7" id="KW-0406">Ion transport</keyword>
<name>A0A2U2I5W9_9BURK</name>
<dbReference type="InterPro" id="IPR050298">
    <property type="entry name" value="Gram-neg_bact_OMP"/>
</dbReference>
<keyword evidence="3" id="KW-0813">Transport</keyword>
<dbReference type="GO" id="GO:0009279">
    <property type="term" value="C:cell outer membrane"/>
    <property type="evidence" value="ECO:0007669"/>
    <property type="project" value="UniProtKB-SubCell"/>
</dbReference>
<evidence type="ECO:0000256" key="7">
    <source>
        <dbReference type="ARBA" id="ARBA00023065"/>
    </source>
</evidence>
<organism evidence="14 15">
    <name type="scientific">Massilia glaciei</name>
    <dbReference type="NCBI Taxonomy" id="1524097"/>
    <lineage>
        <taxon>Bacteria</taxon>
        <taxon>Pseudomonadati</taxon>
        <taxon>Pseudomonadota</taxon>
        <taxon>Betaproteobacteria</taxon>
        <taxon>Burkholderiales</taxon>
        <taxon>Oxalobacteraceae</taxon>
        <taxon>Telluria group</taxon>
        <taxon>Massilia</taxon>
    </lineage>
</organism>
<feature type="chain" id="PRO_5015489986" evidence="12">
    <location>
        <begin position="20"/>
        <end position="353"/>
    </location>
</feature>
<feature type="region of interest" description="Disordered" evidence="11">
    <location>
        <begin position="77"/>
        <end position="96"/>
    </location>
</feature>
<evidence type="ECO:0000259" key="13">
    <source>
        <dbReference type="Pfam" id="PF13609"/>
    </source>
</evidence>
<evidence type="ECO:0000256" key="5">
    <source>
        <dbReference type="ARBA" id="ARBA00022692"/>
    </source>
</evidence>
<keyword evidence="4" id="KW-1134">Transmembrane beta strand</keyword>